<dbReference type="EMBL" id="JANBPG010000021">
    <property type="protein sequence ID" value="KAJ1901619.1"/>
    <property type="molecule type" value="Genomic_DNA"/>
</dbReference>
<protein>
    <submittedName>
        <fullName evidence="1">Uncharacterized protein</fullName>
    </submittedName>
</protein>
<evidence type="ECO:0000313" key="2">
    <source>
        <dbReference type="Proteomes" id="UP001150581"/>
    </source>
</evidence>
<comment type="caution">
    <text evidence="1">The sequence shown here is derived from an EMBL/GenBank/DDBJ whole genome shotgun (WGS) entry which is preliminary data.</text>
</comment>
<name>A0ACC1IVI3_9FUNG</name>
<accession>A0ACC1IVI3</accession>
<organism evidence="1 2">
    <name type="scientific">Kickxella alabastrina</name>
    <dbReference type="NCBI Taxonomy" id="61397"/>
    <lineage>
        <taxon>Eukaryota</taxon>
        <taxon>Fungi</taxon>
        <taxon>Fungi incertae sedis</taxon>
        <taxon>Zoopagomycota</taxon>
        <taxon>Kickxellomycotina</taxon>
        <taxon>Kickxellomycetes</taxon>
        <taxon>Kickxellales</taxon>
        <taxon>Kickxellaceae</taxon>
        <taxon>Kickxella</taxon>
    </lineage>
</organism>
<gene>
    <name evidence="1" type="ORF">LPJ66_000644</name>
</gene>
<dbReference type="Proteomes" id="UP001150581">
    <property type="component" value="Unassembled WGS sequence"/>
</dbReference>
<evidence type="ECO:0000313" key="1">
    <source>
        <dbReference type="EMBL" id="KAJ1901619.1"/>
    </source>
</evidence>
<keyword evidence="2" id="KW-1185">Reference proteome</keyword>
<reference evidence="1" key="1">
    <citation type="submission" date="2022-07" db="EMBL/GenBank/DDBJ databases">
        <title>Phylogenomic reconstructions and comparative analyses of Kickxellomycotina fungi.</title>
        <authorList>
            <person name="Reynolds N.K."/>
            <person name="Stajich J.E."/>
            <person name="Barry K."/>
            <person name="Grigoriev I.V."/>
            <person name="Crous P."/>
            <person name="Smith M.E."/>
        </authorList>
    </citation>
    <scope>NUCLEOTIDE SEQUENCE</scope>
    <source>
        <strain evidence="1">Benny 63K</strain>
    </source>
</reference>
<proteinExistence type="predicted"/>
<sequence length="250" mass="26208">MLGRLIPRTLRSAPLASAQYNSAGFAKGLQQQRNYSSNKDTPTASTTGNAATPSGESDKKSTPVSLSSLLESLNMQGNTSSNLSSGSSGLGKFSSLLSSGESPLKGDIAGFTGTGRFGGTAGRGRVEEDDSDPMRMLILHVHASSNNTILSLTDADGRVLVNASGGTVGFRKAQRAGFEAAYQATASIATTIKERGINVRKVELRLKGFGAGRDAAFKAVHSVTNWVVCRVVDTTPIPFNGCRPKKARRL</sequence>